<comment type="caution">
    <text evidence="1">The sequence shown here is derived from an EMBL/GenBank/DDBJ whole genome shotgun (WGS) entry which is preliminary data.</text>
</comment>
<evidence type="ECO:0000313" key="2">
    <source>
        <dbReference type="Proteomes" id="UP000325333"/>
    </source>
</evidence>
<dbReference type="AlphaFoldDB" id="A0A5B0KR24"/>
<accession>A0A5B0KR24</accession>
<proteinExistence type="predicted"/>
<reference evidence="1 2" key="1">
    <citation type="submission" date="2019-07" db="EMBL/GenBank/DDBJ databases">
        <title>Genome sequencing of the stress-tolerant strain Azospirillum brasilense Az19.</title>
        <authorList>
            <person name="Maroniche G.A."/>
            <person name="Garcia J.E."/>
            <person name="Pagnussat L."/>
            <person name="Amenta M."/>
            <person name="Creus C.M."/>
        </authorList>
    </citation>
    <scope>NUCLEOTIDE SEQUENCE [LARGE SCALE GENOMIC DNA]</scope>
    <source>
        <strain evidence="1 2">Az19</strain>
    </source>
</reference>
<gene>
    <name evidence="1" type="ORF">FH063_005694</name>
</gene>
<dbReference type="Proteomes" id="UP000325333">
    <property type="component" value="Unassembled WGS sequence"/>
</dbReference>
<evidence type="ECO:0000313" key="1">
    <source>
        <dbReference type="EMBL" id="KAA1055132.1"/>
    </source>
</evidence>
<organism evidence="1 2">
    <name type="scientific">Azospirillum argentinense</name>
    <dbReference type="NCBI Taxonomy" id="2970906"/>
    <lineage>
        <taxon>Bacteria</taxon>
        <taxon>Pseudomonadati</taxon>
        <taxon>Pseudomonadota</taxon>
        <taxon>Alphaproteobacteria</taxon>
        <taxon>Rhodospirillales</taxon>
        <taxon>Azospirillaceae</taxon>
        <taxon>Azospirillum</taxon>
    </lineage>
</organism>
<sequence>MMEAVESAGLIGRLRAAKDIANDNLTVAAGQ</sequence>
<name>A0A5B0KR24_9PROT</name>
<dbReference type="EMBL" id="VEWN01000007">
    <property type="protein sequence ID" value="KAA1055132.1"/>
    <property type="molecule type" value="Genomic_DNA"/>
</dbReference>
<protein>
    <submittedName>
        <fullName evidence="1">Uncharacterized protein</fullName>
    </submittedName>
</protein>